<feature type="signal peptide" evidence="1">
    <location>
        <begin position="1"/>
        <end position="18"/>
    </location>
</feature>
<keyword evidence="1" id="KW-0732">Signal</keyword>
<name>A0ABX1V8C2_9PLAN</name>
<evidence type="ECO:0008006" key="4">
    <source>
        <dbReference type="Google" id="ProtNLM"/>
    </source>
</evidence>
<protein>
    <recommendedName>
        <fullName evidence="4">Metallopeptidase</fullName>
    </recommendedName>
</protein>
<comment type="caution">
    <text evidence="2">The sequence shown here is derived from an EMBL/GenBank/DDBJ whole genome shotgun (WGS) entry which is preliminary data.</text>
</comment>
<dbReference type="EMBL" id="WTPX01000007">
    <property type="protein sequence ID" value="NNJ24389.1"/>
    <property type="molecule type" value="Genomic_DNA"/>
</dbReference>
<dbReference type="InterPro" id="IPR024079">
    <property type="entry name" value="MetalloPept_cat_dom_sf"/>
</dbReference>
<evidence type="ECO:0000256" key="1">
    <source>
        <dbReference type="SAM" id="SignalP"/>
    </source>
</evidence>
<feature type="chain" id="PRO_5047308361" description="Metallopeptidase" evidence="1">
    <location>
        <begin position="19"/>
        <end position="255"/>
    </location>
</feature>
<organism evidence="2 3">
    <name type="scientific">Alienimonas chondri</name>
    <dbReference type="NCBI Taxonomy" id="2681879"/>
    <lineage>
        <taxon>Bacteria</taxon>
        <taxon>Pseudomonadati</taxon>
        <taxon>Planctomycetota</taxon>
        <taxon>Planctomycetia</taxon>
        <taxon>Planctomycetales</taxon>
        <taxon>Planctomycetaceae</taxon>
        <taxon>Alienimonas</taxon>
    </lineage>
</organism>
<accession>A0ABX1V8C2</accession>
<evidence type="ECO:0000313" key="3">
    <source>
        <dbReference type="Proteomes" id="UP000609651"/>
    </source>
</evidence>
<sequence>MTLVACLATICGPISAIAQSSDAASNVAASVEGHQTRNVHGWTVHVSDALLADRPQEVEAALPLIEKQLGEVARLLPAKPLAAVRTVPIWLSPTYDGVRPTAEYHPNAGWLKQNGRRPALVRSVELTNVSILPREHERMPMLMLHELAHAYHHQTLGFDDPRVIRVYDAAKQSGRYDAVRRRDGPGKAERVERAYAITNHKEYFAESTEAYFGRNDFFPYTREELKRHDPRMHDLVAKLWAVDANQAAGAPGAAR</sequence>
<reference evidence="2 3" key="1">
    <citation type="journal article" date="2020" name="Syst. Appl. Microbiol.">
        <title>Alienimonas chondri sp. nov., a novel planctomycete isolated from the biofilm of the red alga Chondrus crispus.</title>
        <authorList>
            <person name="Vitorino I."/>
            <person name="Albuquerque L."/>
            <person name="Wiegand S."/>
            <person name="Kallscheuer N."/>
            <person name="da Costa M.S."/>
            <person name="Lobo-da-Cunha A."/>
            <person name="Jogler C."/>
            <person name="Lage O.M."/>
        </authorList>
    </citation>
    <scope>NUCLEOTIDE SEQUENCE [LARGE SCALE GENOMIC DNA]</scope>
    <source>
        <strain evidence="2 3">LzC2</strain>
    </source>
</reference>
<proteinExistence type="predicted"/>
<keyword evidence="3" id="KW-1185">Reference proteome</keyword>
<dbReference type="RefSeq" id="WP_171183276.1">
    <property type="nucleotide sequence ID" value="NZ_WTPX01000007.1"/>
</dbReference>
<gene>
    <name evidence="2" type="ORF">LzC2_04460</name>
</gene>
<dbReference type="Proteomes" id="UP000609651">
    <property type="component" value="Unassembled WGS sequence"/>
</dbReference>
<dbReference type="SUPFAM" id="SSF55486">
    <property type="entry name" value="Metalloproteases ('zincins'), catalytic domain"/>
    <property type="match status" value="1"/>
</dbReference>
<evidence type="ECO:0000313" key="2">
    <source>
        <dbReference type="EMBL" id="NNJ24389.1"/>
    </source>
</evidence>
<dbReference type="Gene3D" id="3.40.390.10">
    <property type="entry name" value="Collagenase (Catalytic Domain)"/>
    <property type="match status" value="1"/>
</dbReference>